<dbReference type="GO" id="GO:0032934">
    <property type="term" value="F:sterol binding"/>
    <property type="evidence" value="ECO:0007669"/>
    <property type="project" value="InterPro"/>
</dbReference>
<dbReference type="VEuPathDB" id="FungiDB:SPPG_02421"/>
<evidence type="ECO:0000256" key="6">
    <source>
        <dbReference type="ARBA" id="ARBA00022729"/>
    </source>
</evidence>
<evidence type="ECO:0000256" key="4">
    <source>
        <dbReference type="ARBA" id="ARBA00016056"/>
    </source>
</evidence>
<evidence type="ECO:0000256" key="7">
    <source>
        <dbReference type="ARBA" id="ARBA00023055"/>
    </source>
</evidence>
<sequence length="151" mass="15403">MHAQSILALVLSALVPYTLAAPTNGLTVCPNTAGSLTVDSLSVTPQPLIAGKNVTITASGTVGEVITDGAKAVLTLSLGIIPVRREEINICESSAEAGLPCPIPVGPNKISFIRTVPDAVPAGTFQMRVDATNADGKRIVCFNGPLTVAKA</sequence>
<name>A0A0L0HQJ1_SPIPD</name>
<protein>
    <recommendedName>
        <fullName evidence="4">Phosphatidylglycerol/phosphatidylinositol transfer protein</fullName>
    </recommendedName>
</protein>
<dbReference type="PANTHER" id="PTHR11306:SF0">
    <property type="entry name" value="PHOSPHATIDYLGLYCEROL_PHOSPHATIDYLINOSITOL TRANSFER PROTEIN"/>
    <property type="match status" value="1"/>
</dbReference>
<dbReference type="GO" id="GO:0015918">
    <property type="term" value="P:sterol transport"/>
    <property type="evidence" value="ECO:0007669"/>
    <property type="project" value="InterPro"/>
</dbReference>
<dbReference type="InterPro" id="IPR014756">
    <property type="entry name" value="Ig_E-set"/>
</dbReference>
<dbReference type="InParanoid" id="A0A0L0HQJ1"/>
<comment type="function">
    <text evidence="1">Catalyzes the intermembrane transfer of phosphatidylglycerol and phosphatidylinositol.</text>
</comment>
<evidence type="ECO:0000313" key="10">
    <source>
        <dbReference type="EMBL" id="KND03377.1"/>
    </source>
</evidence>
<dbReference type="OrthoDB" id="6409159at2759"/>
<evidence type="ECO:0000256" key="1">
    <source>
        <dbReference type="ARBA" id="ARBA00002053"/>
    </source>
</evidence>
<evidence type="ECO:0000259" key="9">
    <source>
        <dbReference type="SMART" id="SM00737"/>
    </source>
</evidence>
<evidence type="ECO:0000256" key="3">
    <source>
        <dbReference type="ARBA" id="ARBA00011245"/>
    </source>
</evidence>
<dbReference type="RefSeq" id="XP_016611416.1">
    <property type="nucleotide sequence ID" value="XM_016750710.1"/>
</dbReference>
<evidence type="ECO:0000313" key="11">
    <source>
        <dbReference type="Proteomes" id="UP000053201"/>
    </source>
</evidence>
<dbReference type="PANTHER" id="PTHR11306">
    <property type="entry name" value="NIEMANN PICK TYPE C2 PROTEIN NPC2-RELATED"/>
    <property type="match status" value="1"/>
</dbReference>
<keyword evidence="5" id="KW-0813">Transport</keyword>
<keyword evidence="6 8" id="KW-0732">Signal</keyword>
<reference evidence="10 11" key="1">
    <citation type="submission" date="2009-08" db="EMBL/GenBank/DDBJ databases">
        <title>The Genome Sequence of Spizellomyces punctatus strain DAOM BR117.</title>
        <authorList>
            <consortium name="The Broad Institute Genome Sequencing Platform"/>
            <person name="Russ C."/>
            <person name="Cuomo C."/>
            <person name="Shea T."/>
            <person name="Young S.K."/>
            <person name="Zeng Q."/>
            <person name="Koehrsen M."/>
            <person name="Haas B."/>
            <person name="Borodovsky M."/>
            <person name="Guigo R."/>
            <person name="Alvarado L."/>
            <person name="Berlin A."/>
            <person name="Bochicchio J."/>
            <person name="Borenstein D."/>
            <person name="Chapman S."/>
            <person name="Chen Z."/>
            <person name="Engels R."/>
            <person name="Freedman E."/>
            <person name="Gellesch M."/>
            <person name="Goldberg J."/>
            <person name="Griggs A."/>
            <person name="Gujja S."/>
            <person name="Heiman D."/>
            <person name="Hepburn T."/>
            <person name="Howarth C."/>
            <person name="Jen D."/>
            <person name="Larson L."/>
            <person name="Lewis B."/>
            <person name="Mehta T."/>
            <person name="Park D."/>
            <person name="Pearson M."/>
            <person name="Roberts A."/>
            <person name="Saif S."/>
            <person name="Shenoy N."/>
            <person name="Sisk P."/>
            <person name="Stolte C."/>
            <person name="Sykes S."/>
            <person name="Thomson T."/>
            <person name="Walk T."/>
            <person name="White J."/>
            <person name="Yandava C."/>
            <person name="Burger G."/>
            <person name="Gray M.W."/>
            <person name="Holland P.W.H."/>
            <person name="King N."/>
            <person name="Lang F.B.F."/>
            <person name="Roger A.J."/>
            <person name="Ruiz-Trillo I."/>
            <person name="Lander E."/>
            <person name="Nusbaum C."/>
        </authorList>
    </citation>
    <scope>NUCLEOTIDE SEQUENCE [LARGE SCALE GENOMIC DNA]</scope>
    <source>
        <strain evidence="10 11">DAOM BR117</strain>
    </source>
</reference>
<comment type="subunit">
    <text evidence="3">Monomer.</text>
</comment>
<dbReference type="EMBL" id="KQ257452">
    <property type="protein sequence ID" value="KND03377.1"/>
    <property type="molecule type" value="Genomic_DNA"/>
</dbReference>
<keyword evidence="7" id="KW-0445">Lipid transport</keyword>
<dbReference type="Gene3D" id="2.60.40.770">
    <property type="match status" value="1"/>
</dbReference>
<proteinExistence type="inferred from homology"/>
<dbReference type="SUPFAM" id="SSF81296">
    <property type="entry name" value="E set domains"/>
    <property type="match status" value="1"/>
</dbReference>
<gene>
    <name evidence="10" type="ORF">SPPG_02421</name>
</gene>
<accession>A0A0L0HQJ1</accession>
<keyword evidence="11" id="KW-1185">Reference proteome</keyword>
<evidence type="ECO:0000256" key="8">
    <source>
        <dbReference type="SAM" id="SignalP"/>
    </source>
</evidence>
<feature type="domain" description="MD-2-related lipid-recognition" evidence="9">
    <location>
        <begin position="26"/>
        <end position="146"/>
    </location>
</feature>
<dbReference type="OMA" id="KPRIMDE"/>
<dbReference type="InterPro" id="IPR003172">
    <property type="entry name" value="ML_dom"/>
</dbReference>
<organism evidence="10 11">
    <name type="scientific">Spizellomyces punctatus (strain DAOM BR117)</name>
    <dbReference type="NCBI Taxonomy" id="645134"/>
    <lineage>
        <taxon>Eukaryota</taxon>
        <taxon>Fungi</taxon>
        <taxon>Fungi incertae sedis</taxon>
        <taxon>Chytridiomycota</taxon>
        <taxon>Chytridiomycota incertae sedis</taxon>
        <taxon>Chytridiomycetes</taxon>
        <taxon>Spizellomycetales</taxon>
        <taxon>Spizellomycetaceae</taxon>
        <taxon>Spizellomyces</taxon>
    </lineage>
</organism>
<comment type="similarity">
    <text evidence="2">Belongs to the NPC2 family.</text>
</comment>
<dbReference type="eggNOG" id="KOG4680">
    <property type="taxonomic scope" value="Eukaryota"/>
</dbReference>
<feature type="signal peptide" evidence="8">
    <location>
        <begin position="1"/>
        <end position="20"/>
    </location>
</feature>
<evidence type="ECO:0000256" key="2">
    <source>
        <dbReference type="ARBA" id="ARBA00006370"/>
    </source>
</evidence>
<dbReference type="GeneID" id="27686007"/>
<dbReference type="InterPro" id="IPR039670">
    <property type="entry name" value="NPC2-like"/>
</dbReference>
<dbReference type="Pfam" id="PF02221">
    <property type="entry name" value="E1_DerP2_DerF2"/>
    <property type="match status" value="1"/>
</dbReference>
<dbReference type="Proteomes" id="UP000053201">
    <property type="component" value="Unassembled WGS sequence"/>
</dbReference>
<dbReference type="AlphaFoldDB" id="A0A0L0HQJ1"/>
<feature type="chain" id="PRO_5005540024" description="Phosphatidylglycerol/phosphatidylinositol transfer protein" evidence="8">
    <location>
        <begin position="21"/>
        <end position="151"/>
    </location>
</feature>
<evidence type="ECO:0000256" key="5">
    <source>
        <dbReference type="ARBA" id="ARBA00022448"/>
    </source>
</evidence>
<dbReference type="SMART" id="SM00737">
    <property type="entry name" value="ML"/>
    <property type="match status" value="1"/>
</dbReference>